<accession>T1KNT5</accession>
<sequence>MTGNNDSPSKVTIKLKITSDEDYQDVTIDWSDESCELKQLLLIRKIADSIGLPAQYIRFVSLNNTTDVFPLSNTESNFCATYSGPALVDHTFWQSINDGDCFYLRSFLGLINHECLFDLIVGLFSAEPEYIHPTECSRFYCQIINSRSWLDKKKEIILNSEIFPKIRAALPDEPWGIHGNGRLSTLVNFNIRQYFTPCCRCHTNSGKHERHYPPHRG</sequence>
<reference evidence="2" key="1">
    <citation type="submission" date="2011-08" db="EMBL/GenBank/DDBJ databases">
        <authorList>
            <person name="Rombauts S."/>
        </authorList>
    </citation>
    <scope>NUCLEOTIDE SEQUENCE</scope>
    <source>
        <strain evidence="2">London</strain>
    </source>
</reference>
<evidence type="ECO:0000313" key="1">
    <source>
        <dbReference type="EnsemblMetazoa" id="tetur16g02140.1"/>
    </source>
</evidence>
<dbReference type="EMBL" id="CAEY01000277">
    <property type="status" value="NOT_ANNOTATED_CDS"/>
    <property type="molecule type" value="Genomic_DNA"/>
</dbReference>
<dbReference type="Proteomes" id="UP000015104">
    <property type="component" value="Unassembled WGS sequence"/>
</dbReference>
<evidence type="ECO:0000313" key="2">
    <source>
        <dbReference type="Proteomes" id="UP000015104"/>
    </source>
</evidence>
<organism evidence="1 2">
    <name type="scientific">Tetranychus urticae</name>
    <name type="common">Two-spotted spider mite</name>
    <dbReference type="NCBI Taxonomy" id="32264"/>
    <lineage>
        <taxon>Eukaryota</taxon>
        <taxon>Metazoa</taxon>
        <taxon>Ecdysozoa</taxon>
        <taxon>Arthropoda</taxon>
        <taxon>Chelicerata</taxon>
        <taxon>Arachnida</taxon>
        <taxon>Acari</taxon>
        <taxon>Acariformes</taxon>
        <taxon>Trombidiformes</taxon>
        <taxon>Prostigmata</taxon>
        <taxon>Eleutherengona</taxon>
        <taxon>Raphignathae</taxon>
        <taxon>Tetranychoidea</taxon>
        <taxon>Tetranychidae</taxon>
        <taxon>Tetranychus</taxon>
    </lineage>
</organism>
<keyword evidence="2" id="KW-1185">Reference proteome</keyword>
<dbReference type="RefSeq" id="XP_025017407.1">
    <property type="nucleotide sequence ID" value="XM_025161639.1"/>
</dbReference>
<dbReference type="AlphaFoldDB" id="T1KNT5"/>
<protein>
    <submittedName>
        <fullName evidence="1">Uncharacterized protein</fullName>
    </submittedName>
</protein>
<dbReference type="KEGG" id="tut:107366024"/>
<dbReference type="HOGENOM" id="CLU_071407_2_0_1"/>
<proteinExistence type="predicted"/>
<dbReference type="GeneID" id="107366024"/>
<dbReference type="EnsemblMetazoa" id="tetur16g02140.1">
    <property type="protein sequence ID" value="tetur16g02140.1"/>
    <property type="gene ID" value="tetur16g02140"/>
</dbReference>
<reference evidence="1" key="2">
    <citation type="submission" date="2015-06" db="UniProtKB">
        <authorList>
            <consortium name="EnsemblMetazoa"/>
        </authorList>
    </citation>
    <scope>IDENTIFICATION</scope>
</reference>
<name>T1KNT5_TETUR</name>